<dbReference type="Proteomes" id="UP001374535">
    <property type="component" value="Chromosome 1"/>
</dbReference>
<keyword evidence="3" id="KW-1185">Reference proteome</keyword>
<evidence type="ECO:0000256" key="1">
    <source>
        <dbReference type="SAM" id="Phobius"/>
    </source>
</evidence>
<evidence type="ECO:0000313" key="3">
    <source>
        <dbReference type="Proteomes" id="UP001374535"/>
    </source>
</evidence>
<evidence type="ECO:0000313" key="2">
    <source>
        <dbReference type="EMBL" id="WVZ26089.1"/>
    </source>
</evidence>
<gene>
    <name evidence="2" type="ORF">V8G54_004633</name>
</gene>
<dbReference type="AlphaFoldDB" id="A0AAQ3SG43"/>
<organism evidence="2 3">
    <name type="scientific">Vigna mungo</name>
    <name type="common">Black gram</name>
    <name type="synonym">Phaseolus mungo</name>
    <dbReference type="NCBI Taxonomy" id="3915"/>
    <lineage>
        <taxon>Eukaryota</taxon>
        <taxon>Viridiplantae</taxon>
        <taxon>Streptophyta</taxon>
        <taxon>Embryophyta</taxon>
        <taxon>Tracheophyta</taxon>
        <taxon>Spermatophyta</taxon>
        <taxon>Magnoliopsida</taxon>
        <taxon>eudicotyledons</taxon>
        <taxon>Gunneridae</taxon>
        <taxon>Pentapetalae</taxon>
        <taxon>rosids</taxon>
        <taxon>fabids</taxon>
        <taxon>Fabales</taxon>
        <taxon>Fabaceae</taxon>
        <taxon>Papilionoideae</taxon>
        <taxon>50 kb inversion clade</taxon>
        <taxon>NPAAA clade</taxon>
        <taxon>indigoferoid/millettioid clade</taxon>
        <taxon>Phaseoleae</taxon>
        <taxon>Vigna</taxon>
    </lineage>
</organism>
<feature type="transmembrane region" description="Helical" evidence="1">
    <location>
        <begin position="20"/>
        <end position="42"/>
    </location>
</feature>
<accession>A0AAQ3SG43</accession>
<proteinExistence type="predicted"/>
<keyword evidence="1" id="KW-0472">Membrane</keyword>
<sequence>MVEDYNSSSSFLYLHSGETPTFLLCFHCLNQIITILGANLCLPPKVPRTRSSLLMRMLMNRIREMPLTMLGRGETIWWSPGLPTLSHLTYDTIFFGWIVLKL</sequence>
<keyword evidence="1" id="KW-0812">Transmembrane</keyword>
<protein>
    <submittedName>
        <fullName evidence="2">Uncharacterized protein</fullName>
    </submittedName>
</protein>
<dbReference type="EMBL" id="CP144700">
    <property type="protein sequence ID" value="WVZ26089.1"/>
    <property type="molecule type" value="Genomic_DNA"/>
</dbReference>
<name>A0AAQ3SG43_VIGMU</name>
<reference evidence="2 3" key="1">
    <citation type="journal article" date="2023" name="Life. Sci Alliance">
        <title>Evolutionary insights into 3D genome organization and epigenetic landscape of Vigna mungo.</title>
        <authorList>
            <person name="Junaid A."/>
            <person name="Singh B."/>
            <person name="Bhatia S."/>
        </authorList>
    </citation>
    <scope>NUCLEOTIDE SEQUENCE [LARGE SCALE GENOMIC DNA]</scope>
    <source>
        <strain evidence="2">Urdbean</strain>
    </source>
</reference>
<keyword evidence="1" id="KW-1133">Transmembrane helix</keyword>